<organism evidence="2">
    <name type="scientific">Ajellomyces dermatitidis (strain ATCC 18188 / CBS 674.68)</name>
    <name type="common">Blastomyces dermatitidis</name>
    <dbReference type="NCBI Taxonomy" id="653446"/>
    <lineage>
        <taxon>Eukaryota</taxon>
        <taxon>Fungi</taxon>
        <taxon>Dikarya</taxon>
        <taxon>Ascomycota</taxon>
        <taxon>Pezizomycotina</taxon>
        <taxon>Eurotiomycetes</taxon>
        <taxon>Eurotiomycetidae</taxon>
        <taxon>Onygenales</taxon>
        <taxon>Ajellomycetaceae</taxon>
        <taxon>Blastomyces</taxon>
    </lineage>
</organism>
<proteinExistence type="predicted"/>
<name>A0A0J9EVH3_AJEDA</name>
<evidence type="ECO:0000256" key="1">
    <source>
        <dbReference type="SAM" id="MobiDB-lite"/>
    </source>
</evidence>
<dbReference type="Proteomes" id="UP000007802">
    <property type="component" value="Unassembled WGS sequence"/>
</dbReference>
<feature type="region of interest" description="Disordered" evidence="1">
    <location>
        <begin position="54"/>
        <end position="74"/>
    </location>
</feature>
<dbReference type="EMBL" id="GG749593">
    <property type="protein sequence ID" value="KMW69170.1"/>
    <property type="molecule type" value="Genomic_DNA"/>
</dbReference>
<reference evidence="2" key="1">
    <citation type="submission" date="2010-03" db="EMBL/GenBank/DDBJ databases">
        <title>Annotation of Blastomyces dermatitidis strain ATCC 18188.</title>
        <authorList>
            <consortium name="The Broad Institute Genome Sequencing Platform"/>
            <consortium name="Broad Institute Genome Sequencing Center for Infectious Disease."/>
            <person name="Cuomo C."/>
            <person name="Klein B."/>
            <person name="Sullivan T."/>
            <person name="Heitman J."/>
            <person name="Young S."/>
            <person name="Zeng Q."/>
            <person name="Gargeya S."/>
            <person name="Alvarado L."/>
            <person name="Berlin A.M."/>
            <person name="Chapman S.B."/>
            <person name="Chen Z."/>
            <person name="Freedman E."/>
            <person name="Gellesch M."/>
            <person name="Goldberg J."/>
            <person name="Griggs A."/>
            <person name="Gujja S."/>
            <person name="Heilman E."/>
            <person name="Heiman D."/>
            <person name="Howarth C."/>
            <person name="Mehta T."/>
            <person name="Neiman D."/>
            <person name="Pearson M."/>
            <person name="Roberts A."/>
            <person name="Saif S."/>
            <person name="Shea T."/>
            <person name="Shenoy N."/>
            <person name="Sisk P."/>
            <person name="Stolte C."/>
            <person name="Sykes S."/>
            <person name="White J."/>
            <person name="Yandava C."/>
            <person name="Haas B."/>
            <person name="Nusbaum C."/>
            <person name="Birren B."/>
        </authorList>
    </citation>
    <scope>NUCLEOTIDE SEQUENCE</scope>
    <source>
        <strain evidence="2">ATCC 18188</strain>
    </source>
</reference>
<evidence type="ECO:0000313" key="2">
    <source>
        <dbReference type="EMBL" id="KMW69170.1"/>
    </source>
</evidence>
<dbReference type="AlphaFoldDB" id="A0A0J9EVH3"/>
<protein>
    <submittedName>
        <fullName evidence="2">Uncharacterized protein</fullName>
    </submittedName>
</protein>
<accession>A0A0J9EVH3</accession>
<sequence length="92" mass="10400">MSRDLIQEYLQTPRAASPIGYARDRNRGKGSARSGISYRISDLMINRFTTNSLGFSNKNPPIDPSKSPRSYEHFDPIADRIPRVVVELSSQM</sequence>
<gene>
    <name evidence="2" type="ORF">BDDG_13334</name>
</gene>